<gene>
    <name evidence="1" type="ORF">BECKLFY1418C_GA0070996_100627</name>
</gene>
<protein>
    <submittedName>
        <fullName evidence="1">Uncharacterized protein</fullName>
    </submittedName>
</protein>
<organism evidence="1">
    <name type="scientific">Candidatus Kentrum sp. LFY</name>
    <dbReference type="NCBI Taxonomy" id="2126342"/>
    <lineage>
        <taxon>Bacteria</taxon>
        <taxon>Pseudomonadati</taxon>
        <taxon>Pseudomonadota</taxon>
        <taxon>Gammaproteobacteria</taxon>
        <taxon>Candidatus Kentrum</taxon>
    </lineage>
</organism>
<name>A0A450WAT9_9GAMM</name>
<accession>A0A450WAT9</accession>
<evidence type="ECO:0000313" key="1">
    <source>
        <dbReference type="EMBL" id="VFK14154.1"/>
    </source>
</evidence>
<dbReference type="EMBL" id="CAADFN010000006">
    <property type="protein sequence ID" value="VFK14154.1"/>
    <property type="molecule type" value="Genomic_DNA"/>
</dbReference>
<dbReference type="AlphaFoldDB" id="A0A450WAT9"/>
<sequence>MPATDVRMIRWVPNQTTTIGTKVYKRTCDTSVKEILQKYDILQDEVSIMPRIRIGKNGDKVRIEVGIPPIIRQDDGSDECMRISRRKPI</sequence>
<proteinExistence type="predicted"/>
<reference evidence="1" key="1">
    <citation type="submission" date="2019-02" db="EMBL/GenBank/DDBJ databases">
        <authorList>
            <person name="Gruber-Vodicka R. H."/>
            <person name="Seah K. B. B."/>
        </authorList>
    </citation>
    <scope>NUCLEOTIDE SEQUENCE</scope>
    <source>
        <strain evidence="1">BECK_BY7</strain>
    </source>
</reference>